<sequence length="74" mass="8238">MTERNFTPVSFYLLRTHLFFTAVCLGNSPKAIQNSKPIFKLAHLTRVLPLTRPTGLSSTCFRCTGLPTFGPLPL</sequence>
<evidence type="ECO:0008006" key="4">
    <source>
        <dbReference type="Google" id="ProtNLM"/>
    </source>
</evidence>
<name>A0AAV0GIV6_9ASTE</name>
<evidence type="ECO:0000313" key="3">
    <source>
        <dbReference type="Proteomes" id="UP001152523"/>
    </source>
</evidence>
<reference evidence="2" key="1">
    <citation type="submission" date="2022-07" db="EMBL/GenBank/DDBJ databases">
        <authorList>
            <person name="Macas J."/>
            <person name="Novak P."/>
            <person name="Neumann P."/>
        </authorList>
    </citation>
    <scope>NUCLEOTIDE SEQUENCE</scope>
</reference>
<accession>A0AAV0GIV6</accession>
<gene>
    <name evidence="2" type="ORF">CEPIT_LOCUS43595</name>
</gene>
<dbReference type="AlphaFoldDB" id="A0AAV0GIV6"/>
<evidence type="ECO:0000313" key="2">
    <source>
        <dbReference type="EMBL" id="CAH9147249.1"/>
    </source>
</evidence>
<feature type="signal peptide" evidence="1">
    <location>
        <begin position="1"/>
        <end position="26"/>
    </location>
</feature>
<dbReference type="Proteomes" id="UP001152523">
    <property type="component" value="Unassembled WGS sequence"/>
</dbReference>
<evidence type="ECO:0000256" key="1">
    <source>
        <dbReference type="SAM" id="SignalP"/>
    </source>
</evidence>
<proteinExistence type="predicted"/>
<comment type="caution">
    <text evidence="2">The sequence shown here is derived from an EMBL/GenBank/DDBJ whole genome shotgun (WGS) entry which is preliminary data.</text>
</comment>
<feature type="chain" id="PRO_5043325723" description="Secreted protein" evidence="1">
    <location>
        <begin position="27"/>
        <end position="74"/>
    </location>
</feature>
<keyword evidence="1" id="KW-0732">Signal</keyword>
<protein>
    <recommendedName>
        <fullName evidence="4">Secreted protein</fullName>
    </recommendedName>
</protein>
<dbReference type="EMBL" id="CAMAPF010001125">
    <property type="protein sequence ID" value="CAH9147249.1"/>
    <property type="molecule type" value="Genomic_DNA"/>
</dbReference>
<keyword evidence="3" id="KW-1185">Reference proteome</keyword>
<organism evidence="2 3">
    <name type="scientific">Cuscuta epithymum</name>
    <dbReference type="NCBI Taxonomy" id="186058"/>
    <lineage>
        <taxon>Eukaryota</taxon>
        <taxon>Viridiplantae</taxon>
        <taxon>Streptophyta</taxon>
        <taxon>Embryophyta</taxon>
        <taxon>Tracheophyta</taxon>
        <taxon>Spermatophyta</taxon>
        <taxon>Magnoliopsida</taxon>
        <taxon>eudicotyledons</taxon>
        <taxon>Gunneridae</taxon>
        <taxon>Pentapetalae</taxon>
        <taxon>asterids</taxon>
        <taxon>lamiids</taxon>
        <taxon>Solanales</taxon>
        <taxon>Convolvulaceae</taxon>
        <taxon>Cuscuteae</taxon>
        <taxon>Cuscuta</taxon>
        <taxon>Cuscuta subgen. Cuscuta</taxon>
    </lineage>
</organism>